<dbReference type="AlphaFoldDB" id="A0A511R721"/>
<proteinExistence type="predicted"/>
<dbReference type="InterPro" id="IPR036582">
    <property type="entry name" value="Mao_N_sf"/>
</dbReference>
<accession>A0A511R721</accession>
<dbReference type="SUPFAM" id="SSF55383">
    <property type="entry name" value="Copper amine oxidase, domain N"/>
    <property type="match status" value="1"/>
</dbReference>
<protein>
    <recommendedName>
        <fullName evidence="4">Copper amine oxidase-like N-terminal domain-containing protein</fullName>
    </recommendedName>
</protein>
<comment type="caution">
    <text evidence="2">The sequence shown here is derived from an EMBL/GenBank/DDBJ whole genome shotgun (WGS) entry which is preliminary data.</text>
</comment>
<name>A0A511R721_9DEIN</name>
<feature type="transmembrane region" description="Helical" evidence="1">
    <location>
        <begin position="34"/>
        <end position="54"/>
    </location>
</feature>
<evidence type="ECO:0000256" key="1">
    <source>
        <dbReference type="SAM" id="Phobius"/>
    </source>
</evidence>
<feature type="transmembrane region" description="Helical" evidence="1">
    <location>
        <begin position="6"/>
        <end position="27"/>
    </location>
</feature>
<dbReference type="Proteomes" id="UP000321197">
    <property type="component" value="Unassembled WGS sequence"/>
</dbReference>
<keyword evidence="1" id="KW-0472">Membrane</keyword>
<dbReference type="EMBL" id="BJXL01000131">
    <property type="protein sequence ID" value="GEM84796.1"/>
    <property type="molecule type" value="Genomic_DNA"/>
</dbReference>
<sequence length="601" mass="65160">MPKNQTITDFLAISFGALGYFFTRLLLSLALEVIVRWFVLLLWIAVGASAQQLATRQLVLDFEGGLAYLNGSPITLNPPARVVEGRALIPVREVARVLGVSLENLNHGTQGVRLGKLELYPALGQARLDGRPLGLNEVGQLQDGVMYVSARALEAALGATVVFDPLQRMLTLTYTHGAIARDTTRPVARFATDKQEYKIGEPVRIIEYSYDPDGQPLSLSFTGREEAYFTPGEKLITLVVTNRAGRSSEPFSRRIVVRPEVMYSARDYALRFYSLGRLFLDSEILSYPVLATDKQDGDIPLLVSNSPEQVARSGVLYADAISGSARLLAYHQNALPTPARLVVLVSNVDIVPVQLKVERLGETAATRVVAVLGQVSLMDFLLAQAGEQVRLEPGQTAALYRSDPLATGQGLNLMVDLQASGQVNLTVAMIEESLLPALSKEGLASLLPLLPNLEPDGIHVRGTFPSALRTLRVRLEGMVGRIVIGDGVFDPTPAGMDALTGQLVRLRGHYGLTYRVVLDGALNTVGAFSPRGGAYAGAIRVNGLLQPVPSNGVLLRPDNPLIFFRETQNDQVTIELIPASGSYLPVNLVVYRLQPLEATRP</sequence>
<keyword evidence="1" id="KW-0812">Transmembrane</keyword>
<evidence type="ECO:0000313" key="3">
    <source>
        <dbReference type="Proteomes" id="UP000321197"/>
    </source>
</evidence>
<organism evidence="2 3">
    <name type="scientific">Meiothermus hypogaeus NBRC 106114</name>
    <dbReference type="NCBI Taxonomy" id="1227553"/>
    <lineage>
        <taxon>Bacteria</taxon>
        <taxon>Thermotogati</taxon>
        <taxon>Deinococcota</taxon>
        <taxon>Deinococci</taxon>
        <taxon>Thermales</taxon>
        <taxon>Thermaceae</taxon>
        <taxon>Meiothermus</taxon>
    </lineage>
</organism>
<evidence type="ECO:0000313" key="2">
    <source>
        <dbReference type="EMBL" id="GEM84796.1"/>
    </source>
</evidence>
<evidence type="ECO:0008006" key="4">
    <source>
        <dbReference type="Google" id="ProtNLM"/>
    </source>
</evidence>
<gene>
    <name evidence="2" type="ORF">MHY01S_29620</name>
</gene>
<reference evidence="2 3" key="1">
    <citation type="submission" date="2019-07" db="EMBL/GenBank/DDBJ databases">
        <title>Whole genome shotgun sequence of Meiothermus hypogaeus NBRC 106114.</title>
        <authorList>
            <person name="Hosoyama A."/>
            <person name="Uohara A."/>
            <person name="Ohji S."/>
            <person name="Ichikawa N."/>
        </authorList>
    </citation>
    <scope>NUCLEOTIDE SEQUENCE [LARGE SCALE GENOMIC DNA]</scope>
    <source>
        <strain evidence="2 3">NBRC 106114</strain>
    </source>
</reference>
<keyword evidence="1" id="KW-1133">Transmembrane helix</keyword>